<keyword evidence="2" id="KW-0503">Monooxygenase</keyword>
<evidence type="ECO:0000313" key="4">
    <source>
        <dbReference type="EMBL" id="CAH3130797.1"/>
    </source>
</evidence>
<comment type="similarity">
    <text evidence="1 2">Belongs to the cytochrome P450 family.</text>
</comment>
<keyword evidence="2" id="KW-0560">Oxidoreductase</keyword>
<dbReference type="Pfam" id="PF00067">
    <property type="entry name" value="p450"/>
    <property type="match status" value="1"/>
</dbReference>
<dbReference type="InterPro" id="IPR017972">
    <property type="entry name" value="Cyt_P450_CS"/>
</dbReference>
<dbReference type="Proteomes" id="UP001159405">
    <property type="component" value="Unassembled WGS sequence"/>
</dbReference>
<keyword evidence="2" id="KW-0349">Heme</keyword>
<dbReference type="Gene3D" id="1.10.630.10">
    <property type="entry name" value="Cytochrome P450"/>
    <property type="match status" value="1"/>
</dbReference>
<dbReference type="PANTHER" id="PTHR24291:SF201">
    <property type="entry name" value="CYTOCHROME P450, FAMILY 4, SUBFAMILY B, POLYPEPTIDE 7"/>
    <property type="match status" value="1"/>
</dbReference>
<gene>
    <name evidence="4" type="ORF">PLOB_00034820</name>
</gene>
<organism evidence="4 5">
    <name type="scientific">Porites lobata</name>
    <dbReference type="NCBI Taxonomy" id="104759"/>
    <lineage>
        <taxon>Eukaryota</taxon>
        <taxon>Metazoa</taxon>
        <taxon>Cnidaria</taxon>
        <taxon>Anthozoa</taxon>
        <taxon>Hexacorallia</taxon>
        <taxon>Scleractinia</taxon>
        <taxon>Fungiina</taxon>
        <taxon>Poritidae</taxon>
        <taxon>Porites</taxon>
    </lineage>
</organism>
<feature type="transmembrane region" description="Helical" evidence="3">
    <location>
        <begin position="20"/>
        <end position="43"/>
    </location>
</feature>
<evidence type="ECO:0000256" key="2">
    <source>
        <dbReference type="RuleBase" id="RU000461"/>
    </source>
</evidence>
<dbReference type="PROSITE" id="PS00086">
    <property type="entry name" value="CYTOCHROME_P450"/>
    <property type="match status" value="1"/>
</dbReference>
<protein>
    <recommendedName>
        <fullName evidence="6">Cytochrome P450</fullName>
    </recommendedName>
</protein>
<evidence type="ECO:0000313" key="5">
    <source>
        <dbReference type="Proteomes" id="UP001159405"/>
    </source>
</evidence>
<evidence type="ECO:0000256" key="3">
    <source>
        <dbReference type="SAM" id="Phobius"/>
    </source>
</evidence>
<keyword evidence="3" id="KW-0812">Transmembrane</keyword>
<dbReference type="InterPro" id="IPR050196">
    <property type="entry name" value="Cytochrome_P450_Monoox"/>
</dbReference>
<reference evidence="4 5" key="1">
    <citation type="submission" date="2022-05" db="EMBL/GenBank/DDBJ databases">
        <authorList>
            <consortium name="Genoscope - CEA"/>
            <person name="William W."/>
        </authorList>
    </citation>
    <scope>NUCLEOTIDE SEQUENCE [LARGE SCALE GENOMIC DNA]</scope>
</reference>
<dbReference type="InterPro" id="IPR001128">
    <property type="entry name" value="Cyt_P450"/>
</dbReference>
<dbReference type="PRINTS" id="PR00385">
    <property type="entry name" value="P450"/>
</dbReference>
<dbReference type="InterPro" id="IPR002401">
    <property type="entry name" value="Cyt_P450_E_grp-I"/>
</dbReference>
<dbReference type="CDD" id="cd20659">
    <property type="entry name" value="CYP4B_4F-like"/>
    <property type="match status" value="1"/>
</dbReference>
<keyword evidence="3" id="KW-0472">Membrane</keyword>
<dbReference type="PRINTS" id="PR00463">
    <property type="entry name" value="EP450I"/>
</dbReference>
<keyword evidence="2" id="KW-0408">Iron</keyword>
<dbReference type="InterPro" id="IPR036396">
    <property type="entry name" value="Cyt_P450_sf"/>
</dbReference>
<dbReference type="EMBL" id="CALNXK010000048">
    <property type="protein sequence ID" value="CAH3130797.1"/>
    <property type="molecule type" value="Genomic_DNA"/>
</dbReference>
<evidence type="ECO:0008006" key="6">
    <source>
        <dbReference type="Google" id="ProtNLM"/>
    </source>
</evidence>
<proteinExistence type="inferred from homology"/>
<dbReference type="PANTHER" id="PTHR24291">
    <property type="entry name" value="CYTOCHROME P450 FAMILY 4"/>
    <property type="match status" value="1"/>
</dbReference>
<keyword evidence="3" id="KW-1133">Transmembrane helix</keyword>
<accession>A0ABN8P248</accession>
<sequence length="529" mass="61213">MDAKVWFCNTFITPFLQLSVLSFSTWVVIFMSIFLAKLAHFLLTSFAMMRQSYSSVKNFDGPPSHWLKGHTDWATFDGNGLKFHVECATKYRTAYPLWFGPLRAALILCHPDTLKVVFSSHVPKEEFVYSLIVPFTGHSLTIVSGKRWQQMRKLLTPAFHADILKPYTKLFQESTRTLLDKWSRNPEKMECFEDLGLMALDSTLKCAFSFNSNCQTNLNHDAFTHSLTAVSKILIKRLITPILHPDWIFKWTHHGRDFYRNCAAAHQAAEEIIRRRRKTLQDKGNQMNSRGDQLNGRTRKLLDMVDILLAIKDEDGNGLTDEEIRAEVVTFFSAGQDTVAAGISWTLYNLALYPEHQLKCLEEVNEVYGKKEELEWEDLPHLKYVTLVIKESMRLYPPFPMFSRSLDKSYEIDGKLTPKGTWIMINAYALHHNPHVWKDPETFDPLRFMVENKEDRSPYAYIPFSAGPRNCIGMNFAMAEMRVAVAMILRRFKLSVTKENQVTSEDLFPEIFLRTKNGIHLTLSPRFQK</sequence>
<dbReference type="SUPFAM" id="SSF48264">
    <property type="entry name" value="Cytochrome P450"/>
    <property type="match status" value="1"/>
</dbReference>
<keyword evidence="2" id="KW-0479">Metal-binding</keyword>
<comment type="caution">
    <text evidence="4">The sequence shown here is derived from an EMBL/GenBank/DDBJ whole genome shotgun (WGS) entry which is preliminary data.</text>
</comment>
<keyword evidence="5" id="KW-1185">Reference proteome</keyword>
<evidence type="ECO:0000256" key="1">
    <source>
        <dbReference type="ARBA" id="ARBA00010617"/>
    </source>
</evidence>
<name>A0ABN8P248_9CNID</name>